<evidence type="ECO:0000256" key="5">
    <source>
        <dbReference type="ARBA" id="ARBA00023124"/>
    </source>
</evidence>
<dbReference type="AlphaFoldDB" id="A0A0C6NZF3"/>
<dbReference type="EC" id="3.4.-.-" evidence="8"/>
<dbReference type="InterPro" id="IPR003738">
    <property type="entry name" value="SRAP"/>
</dbReference>
<dbReference type="GO" id="GO:0016829">
    <property type="term" value="F:lyase activity"/>
    <property type="evidence" value="ECO:0007669"/>
    <property type="project" value="UniProtKB-KW"/>
</dbReference>
<evidence type="ECO:0000256" key="1">
    <source>
        <dbReference type="ARBA" id="ARBA00008136"/>
    </source>
</evidence>
<dbReference type="RefSeq" id="WP_010926435.1">
    <property type="nucleotide sequence ID" value="NC_019382.1"/>
</dbReference>
<keyword evidence="2 8" id="KW-0645">Protease</keyword>
<keyword evidence="4 8" id="KW-0378">Hydrolase</keyword>
<sequence>MCGRIAQKSAPEDYVEILWPNARLIFDDVAGPRYNIPPGTRPLTMHRLVDQAEALARLPWGYKPHGSSFFMINAKLETIERHGWPWKLMIGTGRILVPADGWYEWKALDSGPKPAKQPYYIHGDAPLLFAGLSAWRRGAELDEAHGFAIVTNDALGGMVDVHDRRPVALPPELAREWVDPATPVARAKEILRAGLPETAFSWYPVRQEVGSSKYQLPDAVDPL</sequence>
<dbReference type="Gene3D" id="3.90.1680.10">
    <property type="entry name" value="SOS response associated peptidase-like"/>
    <property type="match status" value="1"/>
</dbReference>
<organism evidence="9 10">
    <name type="scientific">Bordetella bronchiseptica 253</name>
    <dbReference type="NCBI Taxonomy" id="568707"/>
    <lineage>
        <taxon>Bacteria</taxon>
        <taxon>Pseudomonadati</taxon>
        <taxon>Pseudomonadota</taxon>
        <taxon>Betaproteobacteria</taxon>
        <taxon>Burkholderiales</taxon>
        <taxon>Alcaligenaceae</taxon>
        <taxon>Bordetella</taxon>
    </lineage>
</organism>
<evidence type="ECO:0000256" key="4">
    <source>
        <dbReference type="ARBA" id="ARBA00022801"/>
    </source>
</evidence>
<dbReference type="GO" id="GO:0003697">
    <property type="term" value="F:single-stranded DNA binding"/>
    <property type="evidence" value="ECO:0007669"/>
    <property type="project" value="InterPro"/>
</dbReference>
<dbReference type="PANTHER" id="PTHR13604:SF0">
    <property type="entry name" value="ABASIC SITE PROCESSING PROTEIN HMCES"/>
    <property type="match status" value="1"/>
</dbReference>
<name>A0A0C6NZF3_BORBO</name>
<evidence type="ECO:0000313" key="10">
    <source>
        <dbReference type="Proteomes" id="UP000007564"/>
    </source>
</evidence>
<dbReference type="SUPFAM" id="SSF143081">
    <property type="entry name" value="BB1717-like"/>
    <property type="match status" value="1"/>
</dbReference>
<dbReference type="KEGG" id="bbh:BN112_0072"/>
<dbReference type="GO" id="GO:0006508">
    <property type="term" value="P:proteolysis"/>
    <property type="evidence" value="ECO:0007669"/>
    <property type="project" value="UniProtKB-KW"/>
</dbReference>
<keyword evidence="7" id="KW-0456">Lyase</keyword>
<dbReference type="Pfam" id="PF02586">
    <property type="entry name" value="SRAP"/>
    <property type="match status" value="1"/>
</dbReference>
<dbReference type="HOGENOM" id="CLU_035990_6_1_4"/>
<protein>
    <recommendedName>
        <fullName evidence="8">Abasic site processing protein</fullName>
        <ecNumber evidence="8">3.4.-.-</ecNumber>
    </recommendedName>
</protein>
<dbReference type="Proteomes" id="UP000007564">
    <property type="component" value="Chromosome"/>
</dbReference>
<comment type="similarity">
    <text evidence="1 8">Belongs to the SOS response-associated peptidase family.</text>
</comment>
<accession>A0A0C6NZF3</accession>
<dbReference type="SMR" id="A0A0C6NZF3"/>
<dbReference type="InterPro" id="IPR036590">
    <property type="entry name" value="SRAP-like"/>
</dbReference>
<evidence type="ECO:0000256" key="7">
    <source>
        <dbReference type="ARBA" id="ARBA00023239"/>
    </source>
</evidence>
<dbReference type="EMBL" id="HE965806">
    <property type="protein sequence ID" value="CCJ51990.1"/>
    <property type="molecule type" value="Genomic_DNA"/>
</dbReference>
<keyword evidence="5" id="KW-0190">Covalent protein-DNA linkage</keyword>
<keyword evidence="6" id="KW-0238">DNA-binding</keyword>
<dbReference type="OrthoDB" id="6192129at2"/>
<evidence type="ECO:0000313" key="9">
    <source>
        <dbReference type="EMBL" id="CCJ51990.1"/>
    </source>
</evidence>
<dbReference type="GO" id="GO:0008233">
    <property type="term" value="F:peptidase activity"/>
    <property type="evidence" value="ECO:0007669"/>
    <property type="project" value="UniProtKB-KW"/>
</dbReference>
<proteinExistence type="inferred from homology"/>
<evidence type="ECO:0000256" key="3">
    <source>
        <dbReference type="ARBA" id="ARBA00022763"/>
    </source>
</evidence>
<evidence type="ECO:0000256" key="8">
    <source>
        <dbReference type="RuleBase" id="RU364100"/>
    </source>
</evidence>
<dbReference type="PANTHER" id="PTHR13604">
    <property type="entry name" value="DC12-RELATED"/>
    <property type="match status" value="1"/>
</dbReference>
<keyword evidence="3" id="KW-0227">DNA damage</keyword>
<evidence type="ECO:0000256" key="2">
    <source>
        <dbReference type="ARBA" id="ARBA00022670"/>
    </source>
</evidence>
<gene>
    <name evidence="9" type="ORF">BN112_0072</name>
</gene>
<dbReference type="GO" id="GO:0106300">
    <property type="term" value="P:protein-DNA covalent cross-linking repair"/>
    <property type="evidence" value="ECO:0007669"/>
    <property type="project" value="InterPro"/>
</dbReference>
<evidence type="ECO:0000256" key="6">
    <source>
        <dbReference type="ARBA" id="ARBA00023125"/>
    </source>
</evidence>
<reference evidence="9 10" key="1">
    <citation type="journal article" date="2012" name="BMC Genomics">
        <title>Comparative genomics of the classical Bordetella subspecies: the evolution and exchange of virulence-associated diversity amongst closely related pathogens.</title>
        <authorList>
            <person name="Park J."/>
            <person name="Zhang Y."/>
            <person name="Buboltz A.M."/>
            <person name="Zhang X."/>
            <person name="Schuster S.C."/>
            <person name="Ahuja U."/>
            <person name="Liu M."/>
            <person name="Miller J.F."/>
            <person name="Sebaihia M."/>
            <person name="Bentley S.D."/>
            <person name="Parkhill J."/>
            <person name="Harvill E.T."/>
        </authorList>
    </citation>
    <scope>NUCLEOTIDE SEQUENCE [LARGE SCALE GENOMIC DNA]</scope>
    <source>
        <strain evidence="9 10">253</strain>
    </source>
</reference>